<sequence length="648" mass="71148">MAKPMVSRKRLSKRFMRWLLEENRRQKPGPYRKEEPHHQHPWWQVMCLTGVDYFSTLGYQPGIAALAAGALSPIATLILVLLTLFGALPIYRRIAGKSPHGEGSIAMLEHLLSWWQGKILVLCLLGFVATDFIITITLSAADATAHIIENPLTPDFFHSQEIGITLLLITLLGVVFLRGFKEAIGIAVFLVGAYLLLNLVVIGVGGYQILINPSAIANWQTALFAQNANPLSMLGAAMLLFPRLALGLSGFETGVTVMPLVQGSSSDSPDYPRGRIRNTRKLLTSAALIMSFFLLTSSLITTLLIPAAEFAAGGKANGRALAYLAHQYLGNTFGTIYDLSTISILWFAGASAMAGLLNIVPRYLPRYGMAPDWARVARPLVLVYTAIAFIVTIIFRANVEAQGGAYATGVLVLITSAAFAVTLSLHHQRLHRGTFISAIITLVFIYTTVVNIIERPEGIRIAAFFISSIIITSLISRVWRSTELRVERIEIDDRAREFIAEESQGAIRIIANRLNAGDVAEYTAKETEVREDNHIPAHDPVLFLEIMVSDASEFADVIKVKGIQVGDYRILRAESAAVPNAIAALLLHIRDQTGKIPHAYFGWAEGNPIQYLLRFILFGEGDIAVVTREVLRRAEKNPQRRPGVHVGG</sequence>
<feature type="transmembrane region" description="Helical" evidence="1">
    <location>
        <begin position="231"/>
        <end position="261"/>
    </location>
</feature>
<organism evidence="2 3">
    <name type="scientific">Calothrix parietina FACHB-288</name>
    <dbReference type="NCBI Taxonomy" id="2692896"/>
    <lineage>
        <taxon>Bacteria</taxon>
        <taxon>Bacillati</taxon>
        <taxon>Cyanobacteriota</taxon>
        <taxon>Cyanophyceae</taxon>
        <taxon>Nostocales</taxon>
        <taxon>Calotrichaceae</taxon>
        <taxon>Calothrix</taxon>
    </lineage>
</organism>
<feature type="transmembrane region" description="Helical" evidence="1">
    <location>
        <begin position="187"/>
        <end position="211"/>
    </location>
</feature>
<evidence type="ECO:0000313" key="3">
    <source>
        <dbReference type="Proteomes" id="UP000658514"/>
    </source>
</evidence>
<keyword evidence="1" id="KW-1133">Transmembrane helix</keyword>
<protein>
    <submittedName>
        <fullName evidence="2">APC family permease</fullName>
    </submittedName>
</protein>
<keyword evidence="3" id="KW-1185">Reference proteome</keyword>
<feature type="transmembrane region" description="Helical" evidence="1">
    <location>
        <begin position="119"/>
        <end position="141"/>
    </location>
</feature>
<evidence type="ECO:0000313" key="2">
    <source>
        <dbReference type="EMBL" id="MBD2197920.1"/>
    </source>
</evidence>
<dbReference type="Proteomes" id="UP000658514">
    <property type="component" value="Unassembled WGS sequence"/>
</dbReference>
<accession>A0ABR8AFE3</accession>
<feature type="transmembrane region" description="Helical" evidence="1">
    <location>
        <begin position="403"/>
        <end position="423"/>
    </location>
</feature>
<proteinExistence type="predicted"/>
<name>A0ABR8AFE3_9CYAN</name>
<comment type="caution">
    <text evidence="2">The sequence shown here is derived from an EMBL/GenBank/DDBJ whole genome shotgun (WGS) entry which is preliminary data.</text>
</comment>
<gene>
    <name evidence="2" type="ORF">H6G24_20805</name>
</gene>
<feature type="transmembrane region" description="Helical" evidence="1">
    <location>
        <begin position="459"/>
        <end position="479"/>
    </location>
</feature>
<evidence type="ECO:0000256" key="1">
    <source>
        <dbReference type="SAM" id="Phobius"/>
    </source>
</evidence>
<feature type="transmembrane region" description="Helical" evidence="1">
    <location>
        <begin position="161"/>
        <end position="180"/>
    </location>
</feature>
<feature type="transmembrane region" description="Helical" evidence="1">
    <location>
        <begin position="282"/>
        <end position="305"/>
    </location>
</feature>
<reference evidence="2 3" key="1">
    <citation type="journal article" date="2020" name="ISME J.">
        <title>Comparative genomics reveals insights into cyanobacterial evolution and habitat adaptation.</title>
        <authorList>
            <person name="Chen M.Y."/>
            <person name="Teng W.K."/>
            <person name="Zhao L."/>
            <person name="Hu C.X."/>
            <person name="Zhou Y.K."/>
            <person name="Han B.P."/>
            <person name="Song L.R."/>
            <person name="Shu W.S."/>
        </authorList>
    </citation>
    <scope>NUCLEOTIDE SEQUENCE [LARGE SCALE GENOMIC DNA]</scope>
    <source>
        <strain evidence="2 3">FACHB-288</strain>
    </source>
</reference>
<feature type="transmembrane region" description="Helical" evidence="1">
    <location>
        <begin position="63"/>
        <end position="88"/>
    </location>
</feature>
<feature type="transmembrane region" description="Helical" evidence="1">
    <location>
        <begin position="344"/>
        <end position="364"/>
    </location>
</feature>
<dbReference type="RefSeq" id="WP_190546117.1">
    <property type="nucleotide sequence ID" value="NZ_CAWPNO010000067.1"/>
</dbReference>
<keyword evidence="1" id="KW-0812">Transmembrane</keyword>
<dbReference type="EMBL" id="JACJQH010000034">
    <property type="protein sequence ID" value="MBD2197920.1"/>
    <property type="molecule type" value="Genomic_DNA"/>
</dbReference>
<dbReference type="Gene3D" id="1.20.1740.10">
    <property type="entry name" value="Amino acid/polyamine transporter I"/>
    <property type="match status" value="1"/>
</dbReference>
<feature type="transmembrane region" description="Helical" evidence="1">
    <location>
        <begin position="376"/>
        <end position="397"/>
    </location>
</feature>
<feature type="transmembrane region" description="Helical" evidence="1">
    <location>
        <begin position="435"/>
        <end position="453"/>
    </location>
</feature>
<keyword evidence="1" id="KW-0472">Membrane</keyword>